<dbReference type="InterPro" id="IPR014756">
    <property type="entry name" value="Ig_E-set"/>
</dbReference>
<dbReference type="EMBL" id="JAVDUI010000001">
    <property type="protein sequence ID" value="MDR6891900.1"/>
    <property type="molecule type" value="Genomic_DNA"/>
</dbReference>
<dbReference type="SUPFAM" id="SSF81296">
    <property type="entry name" value="E set domains"/>
    <property type="match status" value="1"/>
</dbReference>
<accession>A0AAE3YET8</accession>
<feature type="transmembrane region" description="Helical" evidence="4">
    <location>
        <begin position="185"/>
        <end position="205"/>
    </location>
</feature>
<evidence type="ECO:0000313" key="6">
    <source>
        <dbReference type="EMBL" id="MDR6891900.1"/>
    </source>
</evidence>
<protein>
    <submittedName>
        <fullName evidence="6">Methionine-rich copper-binding protein CopC</fullName>
    </submittedName>
</protein>
<dbReference type="Pfam" id="PF04234">
    <property type="entry name" value="CopC"/>
    <property type="match status" value="1"/>
</dbReference>
<name>A0AAE3YET8_9MICC</name>
<comment type="caution">
    <text evidence="6">The sequence shown here is derived from an EMBL/GenBank/DDBJ whole genome shotgun (WGS) entry which is preliminary data.</text>
</comment>
<sequence length="232" mass="23955">MTRTPGQRGRASRRKQMHGPSRLSAPTALLLGLLVALVAGLWAPAAHAEESFLTAAHPAASAEANPAPLEVRLTFQEAPAAGSLVISVKDSKGREWAPNPPEVTGAVARQPLTAGAPAGTYSVTWEAIRPDGTPAHGRYSYTVTTGREAGTQVQGGPTVPAAPGSTDERKAVEAAGGGQTQPVSIVVFILIMLGVIALLVVGLGARRKLIEKEQADTPPAQTGSRTDDSPRV</sequence>
<evidence type="ECO:0000256" key="3">
    <source>
        <dbReference type="SAM" id="MobiDB-lite"/>
    </source>
</evidence>
<dbReference type="GO" id="GO:0046688">
    <property type="term" value="P:response to copper ion"/>
    <property type="evidence" value="ECO:0007669"/>
    <property type="project" value="InterPro"/>
</dbReference>
<evidence type="ECO:0000256" key="4">
    <source>
        <dbReference type="SAM" id="Phobius"/>
    </source>
</evidence>
<dbReference type="Gene3D" id="2.60.40.1220">
    <property type="match status" value="1"/>
</dbReference>
<feature type="region of interest" description="Disordered" evidence="3">
    <location>
        <begin position="213"/>
        <end position="232"/>
    </location>
</feature>
<gene>
    <name evidence="6" type="ORF">J2S35_000840</name>
</gene>
<evidence type="ECO:0000259" key="5">
    <source>
        <dbReference type="Pfam" id="PF04234"/>
    </source>
</evidence>
<keyword evidence="4" id="KW-1133">Transmembrane helix</keyword>
<dbReference type="InterPro" id="IPR014755">
    <property type="entry name" value="Cu-Rt/internalin_Ig-like"/>
</dbReference>
<keyword evidence="4" id="KW-0472">Membrane</keyword>
<organism evidence="6 7">
    <name type="scientific">Falsarthrobacter nasiphocae</name>
    <dbReference type="NCBI Taxonomy" id="189863"/>
    <lineage>
        <taxon>Bacteria</taxon>
        <taxon>Bacillati</taxon>
        <taxon>Actinomycetota</taxon>
        <taxon>Actinomycetes</taxon>
        <taxon>Micrococcales</taxon>
        <taxon>Micrococcaceae</taxon>
        <taxon>Falsarthrobacter</taxon>
    </lineage>
</organism>
<keyword evidence="7" id="KW-1185">Reference proteome</keyword>
<evidence type="ECO:0000256" key="1">
    <source>
        <dbReference type="ARBA" id="ARBA00022729"/>
    </source>
</evidence>
<dbReference type="GO" id="GO:0005507">
    <property type="term" value="F:copper ion binding"/>
    <property type="evidence" value="ECO:0007669"/>
    <property type="project" value="InterPro"/>
</dbReference>
<dbReference type="Proteomes" id="UP001247307">
    <property type="component" value="Unassembled WGS sequence"/>
</dbReference>
<feature type="region of interest" description="Disordered" evidence="3">
    <location>
        <begin position="149"/>
        <end position="169"/>
    </location>
</feature>
<dbReference type="AlphaFoldDB" id="A0AAE3YET8"/>
<proteinExistence type="predicted"/>
<evidence type="ECO:0000256" key="2">
    <source>
        <dbReference type="ARBA" id="ARBA00023008"/>
    </source>
</evidence>
<feature type="region of interest" description="Disordered" evidence="3">
    <location>
        <begin position="1"/>
        <end position="22"/>
    </location>
</feature>
<evidence type="ECO:0000313" key="7">
    <source>
        <dbReference type="Proteomes" id="UP001247307"/>
    </source>
</evidence>
<dbReference type="RefSeq" id="WP_309850205.1">
    <property type="nucleotide sequence ID" value="NZ_BAAAIU010000041.1"/>
</dbReference>
<keyword evidence="4" id="KW-0812">Transmembrane</keyword>
<dbReference type="InterPro" id="IPR007348">
    <property type="entry name" value="CopC_dom"/>
</dbReference>
<dbReference type="GO" id="GO:0042597">
    <property type="term" value="C:periplasmic space"/>
    <property type="evidence" value="ECO:0007669"/>
    <property type="project" value="InterPro"/>
</dbReference>
<keyword evidence="2" id="KW-0186">Copper</keyword>
<reference evidence="6" key="1">
    <citation type="submission" date="2023-07" db="EMBL/GenBank/DDBJ databases">
        <title>Sequencing the genomes of 1000 actinobacteria strains.</title>
        <authorList>
            <person name="Klenk H.-P."/>
        </authorList>
    </citation>
    <scope>NUCLEOTIDE SEQUENCE</scope>
    <source>
        <strain evidence="6">DSM 13988</strain>
    </source>
</reference>
<keyword evidence="1" id="KW-0732">Signal</keyword>
<feature type="domain" description="CopC" evidence="5">
    <location>
        <begin position="53"/>
        <end position="143"/>
    </location>
</feature>